<reference evidence="1 2" key="1">
    <citation type="submission" date="2024-02" db="EMBL/GenBank/DDBJ databases">
        <authorList>
            <person name="Chen Y."/>
            <person name="Shah S."/>
            <person name="Dougan E. K."/>
            <person name="Thang M."/>
            <person name="Chan C."/>
        </authorList>
    </citation>
    <scope>NUCLEOTIDE SEQUENCE [LARGE SCALE GENOMIC DNA]</scope>
</reference>
<dbReference type="InterPro" id="IPR013083">
    <property type="entry name" value="Znf_RING/FYVE/PHD"/>
</dbReference>
<proteinExistence type="predicted"/>
<sequence>MDDPPELLDTQTSLASTQFDSLSEENPDGIEDPEALVPAEGEEEAIHEALLRASSRGDLEVTDVNLSGRAQRRLARHARRARIPLVSRALVVEDDFVDVEQVASEVLDAERDRLLRLDVSSDEGVGLPARAERRRVAPVRSAALSVNTGRQVRLQRPKRRTSTRRARGRPSASRSEEAPRARVSNFSWSAAGFEGQPSGPSSSSTARPEPDERPGPGLPSLLEVPLSPDNESPPADRENTLPDSWFLEPDDATGLTAPHFSEPGGGLAGFSCIYVEPVRSGMEPRSCGQCHCPFGPGELRLGYTPCGVAADGRQFLPVWVHAFVCTRRARLAIRFDGEAVSFSPAVPLVDRNRLVDELKQLHQSLTQGPRRSQPRQLCIRPWRYIPSVLQRWPIVRLNEQAAASSSEGSRQRPAWRLPSPPRATHGGDVAEFLETEGDLGARHVQEVLAQLVSGGVSGVPVVAAPRPELIPNFLAREPENADVTRLLAEVPVFALETKAEEPCVVCREEIQVGQLCRRLPCFHLFHRDCIDQWISVKATCPLDNLKLEDMLSQQHSLEVGEEPVMRRRSRSRSPLPRTWSEPGPEPRARSSWDVRHLHRSRWDPEPWSQRRGRSAWYWNHWDAPPPPPPTPPPALPARPPGPPTYPPPMMPSQPARPFVSPMALQGPQGVANMPGGIPNVPATLPFAVPMSVLMPRPGFPHAPPPGG</sequence>
<dbReference type="PROSITE" id="PS50089">
    <property type="entry name" value="ZF_RING_2"/>
    <property type="match status" value="1"/>
</dbReference>
<dbReference type="PANTHER" id="PTHR46539">
    <property type="entry name" value="E3 UBIQUITIN-PROTEIN LIGASE ATL42"/>
    <property type="match status" value="1"/>
</dbReference>
<evidence type="ECO:0000313" key="1">
    <source>
        <dbReference type="EMBL" id="CAK9077272.1"/>
    </source>
</evidence>
<organism evidence="1 2">
    <name type="scientific">Durusdinium trenchii</name>
    <dbReference type="NCBI Taxonomy" id="1381693"/>
    <lineage>
        <taxon>Eukaryota</taxon>
        <taxon>Sar</taxon>
        <taxon>Alveolata</taxon>
        <taxon>Dinophyceae</taxon>
        <taxon>Suessiales</taxon>
        <taxon>Symbiodiniaceae</taxon>
        <taxon>Durusdinium</taxon>
    </lineage>
</organism>
<dbReference type="SMART" id="SM00184">
    <property type="entry name" value="RING"/>
    <property type="match status" value="1"/>
</dbReference>
<dbReference type="PANTHER" id="PTHR46539:SF33">
    <property type="entry name" value="(WILD MALAYSIAN BANANA) HYPOTHETICAL PROTEIN"/>
    <property type="match status" value="1"/>
</dbReference>
<dbReference type="Pfam" id="PF13639">
    <property type="entry name" value="zf-RING_2"/>
    <property type="match status" value="1"/>
</dbReference>
<protein>
    <submittedName>
        <fullName evidence="1">E3 ubiquitin-protein ligase RNF165 (RING finger protein 165)</fullName>
    </submittedName>
</protein>
<dbReference type="Proteomes" id="UP001642464">
    <property type="component" value="Unassembled WGS sequence"/>
</dbReference>
<evidence type="ECO:0000313" key="2">
    <source>
        <dbReference type="Proteomes" id="UP001642464"/>
    </source>
</evidence>
<dbReference type="SUPFAM" id="SSF57850">
    <property type="entry name" value="RING/U-box"/>
    <property type="match status" value="1"/>
</dbReference>
<accession>A0ABP0PP04</accession>
<dbReference type="Gene3D" id="3.30.40.10">
    <property type="entry name" value="Zinc/RING finger domain, C3HC4 (zinc finger)"/>
    <property type="match status" value="1"/>
</dbReference>
<comment type="caution">
    <text evidence="1">The sequence shown here is derived from an EMBL/GenBank/DDBJ whole genome shotgun (WGS) entry which is preliminary data.</text>
</comment>
<dbReference type="CDD" id="cd16454">
    <property type="entry name" value="RING-H2_PA-TM-RING"/>
    <property type="match status" value="1"/>
</dbReference>
<gene>
    <name evidence="1" type="ORF">SCF082_LOCUS37090</name>
</gene>
<dbReference type="EMBL" id="CAXAMM010037557">
    <property type="protein sequence ID" value="CAK9077272.1"/>
    <property type="molecule type" value="Genomic_DNA"/>
</dbReference>
<keyword evidence="2" id="KW-1185">Reference proteome</keyword>
<name>A0ABP0PP04_9DINO</name>
<dbReference type="InterPro" id="IPR001841">
    <property type="entry name" value="Znf_RING"/>
</dbReference>